<evidence type="ECO:0000259" key="7">
    <source>
        <dbReference type="Pfam" id="PF08489"/>
    </source>
</evidence>
<evidence type="ECO:0000313" key="11">
    <source>
        <dbReference type="Proteomes" id="UP001303587"/>
    </source>
</evidence>
<comment type="catalytic activity">
    <reaction evidence="6">
        <text>cytidine(34) in tRNA(Ile2) + agmatine + ATP + H2O = 2-agmatinylcytidine(34) in tRNA(Ile2) + AMP + 2 phosphate + 2 H(+)</text>
        <dbReference type="Rhea" id="RHEA:43608"/>
        <dbReference type="Rhea" id="RHEA-COMP:10625"/>
        <dbReference type="Rhea" id="RHEA-COMP:10626"/>
        <dbReference type="ChEBI" id="CHEBI:15377"/>
        <dbReference type="ChEBI" id="CHEBI:15378"/>
        <dbReference type="ChEBI" id="CHEBI:30616"/>
        <dbReference type="ChEBI" id="CHEBI:43474"/>
        <dbReference type="ChEBI" id="CHEBI:58145"/>
        <dbReference type="ChEBI" id="CHEBI:82748"/>
        <dbReference type="ChEBI" id="CHEBI:83545"/>
        <dbReference type="ChEBI" id="CHEBI:456215"/>
        <dbReference type="EC" id="6.3.4.22"/>
    </reaction>
</comment>
<dbReference type="GO" id="GO:0005524">
    <property type="term" value="F:ATP binding"/>
    <property type="evidence" value="ECO:0007669"/>
    <property type="project" value="UniProtKB-KW"/>
</dbReference>
<comment type="function">
    <text evidence="6">ATP-dependent agmatine transferase that catalyzes the formation of 2-agmatinylcytidine (agm2C) at the wobble position (C34) of tRNA(Ile2), converting the codon specificity from AUG to AUA.</text>
</comment>
<comment type="subcellular location">
    <subcellularLocation>
        <location evidence="6">Cytoplasm</location>
    </subcellularLocation>
</comment>
<comment type="similarity">
    <text evidence="6">Belongs to the TiaS family.</text>
</comment>
<sequence length="433" mass="47909">MFIGMDDTDSNERMCTTYLAVLIADALEKEGFGTVSGYVHLIRLNPSVPYKTRGNAALGFEFNPAADSAEFRTKLISFVSGKIIEYAETECEKTNPGAVFIFEENDSELKNRLNLFFKKAVTDLVEIDEAQQLLSQYFIPHLSLKNGRGLIGALAVCGALMNPGWDETYEYLAYRFPEKWNGTAVLPRFVDTNSLIAADKATYPKTWDTVDYSEKKNPFPVCVPGSGDPVLFGLRGESPEVVLEAAERVVSEPVYLSAVFKTNQGTDAHLISVGNVTEMQPLHSYILTGTVVHSSKTNEGGHDIFVIQDQTGNLLECAAFEPTGSFRKVIRALASNDSVTVYGSFKNNTLNLEKIEVLSLTSIFAFENPTCPACQKRMESAGKGQGFRCRNCKTKSGDKIKIPVPRKIKVGFYEVPPSARRHLSKPLIRMKIH</sequence>
<feature type="domain" description="TiaS-like TCKD" evidence="8">
    <location>
        <begin position="2"/>
        <end position="112"/>
    </location>
</feature>
<keyword evidence="2 6" id="KW-0436">Ligase</keyword>
<name>A0AA96V2Q0_9EURY</name>
<keyword evidence="1 6" id="KW-0963">Cytoplasm</keyword>
<gene>
    <name evidence="6" type="primary">tiaS</name>
    <name evidence="10" type="ORF">MsAc7_04570</name>
</gene>
<dbReference type="Gene3D" id="3.90.600.20">
    <property type="match status" value="1"/>
</dbReference>
<evidence type="ECO:0000256" key="2">
    <source>
        <dbReference type="ARBA" id="ARBA00022598"/>
    </source>
</evidence>
<dbReference type="EMBL" id="CP131060">
    <property type="protein sequence ID" value="WNY24928.1"/>
    <property type="molecule type" value="Genomic_DNA"/>
</dbReference>
<dbReference type="CDD" id="cd04482">
    <property type="entry name" value="RPA2_OBF_like"/>
    <property type="match status" value="1"/>
</dbReference>
<evidence type="ECO:0000259" key="8">
    <source>
        <dbReference type="Pfam" id="PF22641"/>
    </source>
</evidence>
<feature type="domain" description="TiaS C-terminal zinc ribbon" evidence="9">
    <location>
        <begin position="368"/>
        <end position="408"/>
    </location>
</feature>
<dbReference type="GO" id="GO:0005737">
    <property type="term" value="C:cytoplasm"/>
    <property type="evidence" value="ECO:0007669"/>
    <property type="project" value="UniProtKB-SubCell"/>
</dbReference>
<dbReference type="Proteomes" id="UP001303587">
    <property type="component" value="Chromosome"/>
</dbReference>
<dbReference type="PANTHER" id="PTHR40705">
    <property type="entry name" value="TRNA(ILE2) 2-AGMATINYLCYTIDINE SYNTHETASE TIAS"/>
    <property type="match status" value="1"/>
</dbReference>
<evidence type="ECO:0000256" key="1">
    <source>
        <dbReference type="ARBA" id="ARBA00022490"/>
    </source>
</evidence>
<keyword evidence="3 6" id="KW-0819">tRNA processing</keyword>
<dbReference type="AlphaFoldDB" id="A0AA96V2Q0"/>
<dbReference type="InterPro" id="IPR024913">
    <property type="entry name" value="tRNA_Ile2__agm2C_synt"/>
</dbReference>
<feature type="domain" description="TiaS FLD" evidence="7">
    <location>
        <begin position="147"/>
        <end position="269"/>
    </location>
</feature>
<dbReference type="InterPro" id="IPR055394">
    <property type="entry name" value="Zn_ribbon_TiaS"/>
</dbReference>
<dbReference type="EC" id="6.3.4.22" evidence="6"/>
<evidence type="ECO:0000256" key="3">
    <source>
        <dbReference type="ARBA" id="ARBA00022694"/>
    </source>
</evidence>
<dbReference type="InterPro" id="IPR013696">
    <property type="entry name" value="TiaS_FLD"/>
</dbReference>
<dbReference type="HAMAP" id="MF_01892">
    <property type="entry name" value="tRNA_Ile2_agm2C_synt"/>
    <property type="match status" value="1"/>
</dbReference>
<evidence type="ECO:0000256" key="5">
    <source>
        <dbReference type="ARBA" id="ARBA00022840"/>
    </source>
</evidence>
<evidence type="ECO:0000256" key="6">
    <source>
        <dbReference type="HAMAP-Rule" id="MF_01892"/>
    </source>
</evidence>
<dbReference type="Pfam" id="PF08489">
    <property type="entry name" value="TiaS_FLD"/>
    <property type="match status" value="1"/>
</dbReference>
<dbReference type="InterPro" id="IPR053870">
    <property type="entry name" value="TiaS-like_TCKD"/>
</dbReference>
<evidence type="ECO:0000256" key="4">
    <source>
        <dbReference type="ARBA" id="ARBA00022741"/>
    </source>
</evidence>
<dbReference type="Gene3D" id="3.30.70.2200">
    <property type="match status" value="1"/>
</dbReference>
<dbReference type="Pfam" id="PF22641">
    <property type="entry name" value="TiaS_TCKD"/>
    <property type="match status" value="1"/>
</dbReference>
<evidence type="ECO:0000259" key="9">
    <source>
        <dbReference type="Pfam" id="PF23783"/>
    </source>
</evidence>
<keyword evidence="5 6" id="KW-0067">ATP-binding</keyword>
<keyword evidence="4 6" id="KW-0547">Nucleotide-binding</keyword>
<dbReference type="GO" id="GO:0002101">
    <property type="term" value="P:tRNA wobble cytosine modification"/>
    <property type="evidence" value="ECO:0007669"/>
    <property type="project" value="UniProtKB-UniRule"/>
</dbReference>
<reference evidence="10 11" key="1">
    <citation type="submission" date="2023-07" db="EMBL/GenBank/DDBJ databases">
        <title>Closed genoem sequence of Methanosarcinaceae archaeon Ac7.</title>
        <authorList>
            <person name="Poehlein A."/>
            <person name="Protasov E."/>
            <person name="Platt K."/>
            <person name="Reeh H."/>
            <person name="Daniel R."/>
            <person name="Brune A."/>
        </authorList>
    </citation>
    <scope>NUCLEOTIDE SEQUENCE [LARGE SCALE GENOMIC DNA]</scope>
    <source>
        <strain evidence="10 11">Ac7</strain>
    </source>
</reference>
<protein>
    <recommendedName>
        <fullName evidence="6">tRNA(Ile2) 2-agmatinylcytidine synthetase TiaS</fullName>
        <shortName evidence="6">tRNA(Ile2)-agm2C synthetase</shortName>
        <ecNumber evidence="6">6.3.4.22</ecNumber>
    </recommendedName>
    <alternativeName>
        <fullName evidence="6">tRNA(Ile2) agmatidine synthetase</fullName>
    </alternativeName>
</protein>
<proteinExistence type="inferred from homology"/>
<keyword evidence="11" id="KW-1185">Reference proteome</keyword>
<dbReference type="PANTHER" id="PTHR40705:SF1">
    <property type="entry name" value="TRNA(ILE2) 2-AGMATINYLCYTIDINE SYNTHETASE TIAS"/>
    <property type="match status" value="1"/>
</dbReference>
<evidence type="ECO:0000313" key="10">
    <source>
        <dbReference type="EMBL" id="WNY24928.1"/>
    </source>
</evidence>
<accession>A0AA96V2Q0</accession>
<organism evidence="10 11">
    <name type="scientific">Methanolapillus millepedarum</name>
    <dbReference type="NCBI Taxonomy" id="3028296"/>
    <lineage>
        <taxon>Archaea</taxon>
        <taxon>Methanobacteriati</taxon>
        <taxon>Methanobacteriota</taxon>
        <taxon>Stenosarchaea group</taxon>
        <taxon>Methanomicrobia</taxon>
        <taxon>Methanosarcinales</taxon>
        <taxon>Methanosarcinaceae</taxon>
        <taxon>Methanolapillus</taxon>
    </lineage>
</organism>
<dbReference type="Pfam" id="PF23783">
    <property type="entry name" value="Zn_ribbon_TiaS"/>
    <property type="match status" value="1"/>
</dbReference>
<dbReference type="GO" id="GO:0016879">
    <property type="term" value="F:ligase activity, forming carbon-nitrogen bonds"/>
    <property type="evidence" value="ECO:0007669"/>
    <property type="project" value="UniProtKB-UniRule"/>
</dbReference>
<dbReference type="Gene3D" id="2.40.50.1010">
    <property type="match status" value="1"/>
</dbReference>